<feature type="domain" description="NADPH-dependent reductive aminase-like C-terminal" evidence="3">
    <location>
        <begin position="164"/>
        <end position="289"/>
    </location>
</feature>
<dbReference type="InterPro" id="IPR051265">
    <property type="entry name" value="HIBADH-related_NP60_sf"/>
</dbReference>
<accession>A0A841EBW8</accession>
<organism evidence="4 5">
    <name type="scientific">Streptomonospora salina</name>
    <dbReference type="NCBI Taxonomy" id="104205"/>
    <lineage>
        <taxon>Bacteria</taxon>
        <taxon>Bacillati</taxon>
        <taxon>Actinomycetota</taxon>
        <taxon>Actinomycetes</taxon>
        <taxon>Streptosporangiales</taxon>
        <taxon>Nocardiopsidaceae</taxon>
        <taxon>Streptomonospora</taxon>
    </lineage>
</organism>
<dbReference type="EMBL" id="JACHLY010000001">
    <property type="protein sequence ID" value="MBB5998508.1"/>
    <property type="molecule type" value="Genomic_DNA"/>
</dbReference>
<sequence length="415" mass="43367">MTSQPDSDVTIIGLGLMGRALAGALLKAGNRVTVWNRTAAKAEGLLAQGALLADSAGNAVKASPVTIACVSDYRALQQAFTPDSAELDGRLLVNLASGDSAQAREMARWAERRGARYLDGAIMAVPATVGTAEAVILLSGPKTAVDRQRAVLDTLGTATYLGADHGLSALYDAAGLSMMWGVLNAWLHGVALLATADIAAAAYTPFAVQMAHGTVGWLAGYADQVDSGTYPPDDATLATHAGGMAHLVEESERLGVDAKLPRLFMSLVDRAISAGHAGESYPALIEQFDQGAGMTGDTDGPGGCAADLPAAYISMWNERNPRSRQSIGAEVFTPDAYYVDPDTSAQGRRAIDTYVAGWQERFPGFVFTLGEVTGHHDVAHFGWTFGPPGGPPAASGVDVLVIEQDRISRVCGFFD</sequence>
<keyword evidence="5" id="KW-1185">Reference proteome</keyword>
<reference evidence="4 5" key="1">
    <citation type="submission" date="2020-08" db="EMBL/GenBank/DDBJ databases">
        <title>Sequencing the genomes of 1000 actinobacteria strains.</title>
        <authorList>
            <person name="Klenk H.-P."/>
        </authorList>
    </citation>
    <scope>NUCLEOTIDE SEQUENCE [LARGE SCALE GENOMIC DNA]</scope>
    <source>
        <strain evidence="4 5">DSM 44593</strain>
    </source>
</reference>
<dbReference type="InterPro" id="IPR037401">
    <property type="entry name" value="SnoaL-like"/>
</dbReference>
<dbReference type="PANTHER" id="PTHR43580:SF2">
    <property type="entry name" value="CYTOKINE-LIKE NUCLEAR FACTOR N-PAC"/>
    <property type="match status" value="1"/>
</dbReference>
<dbReference type="PANTHER" id="PTHR43580">
    <property type="entry name" value="OXIDOREDUCTASE GLYR1-RELATED"/>
    <property type="match status" value="1"/>
</dbReference>
<evidence type="ECO:0000259" key="2">
    <source>
        <dbReference type="Pfam" id="PF12680"/>
    </source>
</evidence>
<dbReference type="Proteomes" id="UP000578077">
    <property type="component" value="Unassembled WGS sequence"/>
</dbReference>
<dbReference type="Gene3D" id="3.10.450.50">
    <property type="match status" value="1"/>
</dbReference>
<feature type="domain" description="6-phosphogluconate dehydrogenase NADP-binding" evidence="1">
    <location>
        <begin position="9"/>
        <end position="159"/>
    </location>
</feature>
<dbReference type="Pfam" id="PF03446">
    <property type="entry name" value="NAD_binding_2"/>
    <property type="match status" value="1"/>
</dbReference>
<name>A0A841EBW8_9ACTN</name>
<evidence type="ECO:0000313" key="5">
    <source>
        <dbReference type="Proteomes" id="UP000578077"/>
    </source>
</evidence>
<dbReference type="SUPFAM" id="SSF54427">
    <property type="entry name" value="NTF2-like"/>
    <property type="match status" value="1"/>
</dbReference>
<dbReference type="InterPro" id="IPR032710">
    <property type="entry name" value="NTF2-like_dom_sf"/>
</dbReference>
<proteinExistence type="predicted"/>
<gene>
    <name evidence="4" type="ORF">HNR25_002259</name>
</gene>
<dbReference type="Gene3D" id="3.40.50.720">
    <property type="entry name" value="NAD(P)-binding Rossmann-like Domain"/>
    <property type="match status" value="1"/>
</dbReference>
<dbReference type="GO" id="GO:0050661">
    <property type="term" value="F:NADP binding"/>
    <property type="evidence" value="ECO:0007669"/>
    <property type="project" value="InterPro"/>
</dbReference>
<comment type="caution">
    <text evidence="4">The sequence shown here is derived from an EMBL/GenBank/DDBJ whole genome shotgun (WGS) entry which is preliminary data.</text>
</comment>
<dbReference type="InterPro" id="IPR036291">
    <property type="entry name" value="NAD(P)-bd_dom_sf"/>
</dbReference>
<dbReference type="InterPro" id="IPR013328">
    <property type="entry name" value="6PGD_dom2"/>
</dbReference>
<dbReference type="RefSeq" id="WP_184634807.1">
    <property type="nucleotide sequence ID" value="NZ_BAABKT010000007.1"/>
</dbReference>
<evidence type="ECO:0000259" key="3">
    <source>
        <dbReference type="Pfam" id="PF21761"/>
    </source>
</evidence>
<dbReference type="InterPro" id="IPR048666">
    <property type="entry name" value="RedAm-like_C"/>
</dbReference>
<evidence type="ECO:0000313" key="4">
    <source>
        <dbReference type="EMBL" id="MBB5998508.1"/>
    </source>
</evidence>
<protein>
    <submittedName>
        <fullName evidence="4">3-hydroxyisobutyrate dehydrogenase-like beta-hydroxyacid dehydrogenase</fullName>
    </submittedName>
</protein>
<dbReference type="Pfam" id="PF21761">
    <property type="entry name" value="RedAm-like_C"/>
    <property type="match status" value="1"/>
</dbReference>
<dbReference type="Pfam" id="PF12680">
    <property type="entry name" value="SnoaL_2"/>
    <property type="match status" value="1"/>
</dbReference>
<dbReference type="Gene3D" id="1.10.1040.10">
    <property type="entry name" value="N-(1-d-carboxylethyl)-l-norvaline Dehydrogenase, domain 2"/>
    <property type="match status" value="1"/>
</dbReference>
<feature type="domain" description="SnoaL-like" evidence="2">
    <location>
        <begin position="311"/>
        <end position="409"/>
    </location>
</feature>
<dbReference type="AlphaFoldDB" id="A0A841EBW8"/>
<dbReference type="InterPro" id="IPR006115">
    <property type="entry name" value="6PGDH_NADP-bd"/>
</dbReference>
<evidence type="ECO:0000259" key="1">
    <source>
        <dbReference type="Pfam" id="PF03446"/>
    </source>
</evidence>
<dbReference type="SUPFAM" id="SSF51735">
    <property type="entry name" value="NAD(P)-binding Rossmann-fold domains"/>
    <property type="match status" value="1"/>
</dbReference>